<dbReference type="OrthoDB" id="7569346at2"/>
<keyword evidence="2" id="KW-1185">Reference proteome</keyword>
<dbReference type="Proteomes" id="UP000076959">
    <property type="component" value="Unassembled WGS sequence"/>
</dbReference>
<dbReference type="RefSeq" id="WP_063703422.1">
    <property type="nucleotide sequence ID" value="NZ_LUUB01000079.1"/>
</dbReference>
<comment type="caution">
    <text evidence="1">The sequence shown here is derived from an EMBL/GenBank/DDBJ whole genome shotgun (WGS) entry which is preliminary data.</text>
</comment>
<accession>A0A176YHK0</accession>
<dbReference type="AlphaFoldDB" id="A0A176YHK0"/>
<organism evidence="1 2">
    <name type="scientific">Bradyrhizobium centrolobii</name>
    <dbReference type="NCBI Taxonomy" id="1505087"/>
    <lineage>
        <taxon>Bacteria</taxon>
        <taxon>Pseudomonadati</taxon>
        <taxon>Pseudomonadota</taxon>
        <taxon>Alphaproteobacteria</taxon>
        <taxon>Hyphomicrobiales</taxon>
        <taxon>Nitrobacteraceae</taxon>
        <taxon>Bradyrhizobium</taxon>
    </lineage>
</organism>
<dbReference type="EMBL" id="LUUB01000079">
    <property type="protein sequence ID" value="OAF05385.1"/>
    <property type="molecule type" value="Genomic_DNA"/>
</dbReference>
<proteinExistence type="predicted"/>
<evidence type="ECO:0000313" key="2">
    <source>
        <dbReference type="Proteomes" id="UP000076959"/>
    </source>
</evidence>
<reference evidence="1 2" key="1">
    <citation type="submission" date="2016-03" db="EMBL/GenBank/DDBJ databases">
        <title>Draft Genome Sequence of the Strain BR 10245 (Bradyrhizobium sp.) isolated from nodules of Centrolobium paraense.</title>
        <authorList>
            <person name="Simoes-Araujo J.L.Sr."/>
            <person name="Barauna A.C."/>
            <person name="Silva K."/>
            <person name="Zilli J.E."/>
        </authorList>
    </citation>
    <scope>NUCLEOTIDE SEQUENCE [LARGE SCALE GENOMIC DNA]</scope>
    <source>
        <strain evidence="1 2">BR 10245</strain>
    </source>
</reference>
<evidence type="ECO:0000313" key="1">
    <source>
        <dbReference type="EMBL" id="OAF05385.1"/>
    </source>
</evidence>
<sequence>MINFHLVDLMHALWMLDFYEKGSVTHAELPPLPPGRQTGLLDLATLGGGKSHYLSQINIDNGKEIIAAVAKIAKQFDLETTKHRLDHFEMALRFPITETDYKNEIKVLRDALKHDLARSHFYHYPQSKLEVLMKFYKQWNPIGKAFPAAQSEALVATDCYALGHNTACIFHIMRAAEHGLRALARERQIKLPKNKPIEWGMWQEIIGELNKEATKIGLKAAAGAAKDNALSFYSGALSDLNAFKDEYRNQVMHARKDYDEHQALRALVKVHAFMERLAEKITDKSHKIRWGLKFKSS</sequence>
<name>A0A176YHK0_9BRAD</name>
<gene>
    <name evidence="1" type="ORF">AYJ54_00295</name>
</gene>
<protein>
    <submittedName>
        <fullName evidence="1">Uncharacterized protein</fullName>
    </submittedName>
</protein>